<keyword evidence="3" id="KW-1185">Reference proteome</keyword>
<feature type="region of interest" description="Disordered" evidence="1">
    <location>
        <begin position="1"/>
        <end position="31"/>
    </location>
</feature>
<comment type="caution">
    <text evidence="2">The sequence shown here is derived from an EMBL/GenBank/DDBJ whole genome shotgun (WGS) entry which is preliminary data.</text>
</comment>
<reference evidence="2" key="1">
    <citation type="submission" date="2021-02" db="EMBL/GenBank/DDBJ databases">
        <authorList>
            <person name="Dougan E. K."/>
            <person name="Rhodes N."/>
            <person name="Thang M."/>
            <person name="Chan C."/>
        </authorList>
    </citation>
    <scope>NUCLEOTIDE SEQUENCE</scope>
</reference>
<accession>A0A813C2S0</accession>
<evidence type="ECO:0000256" key="1">
    <source>
        <dbReference type="SAM" id="MobiDB-lite"/>
    </source>
</evidence>
<organism evidence="2 3">
    <name type="scientific">Symbiodinium necroappetens</name>
    <dbReference type="NCBI Taxonomy" id="1628268"/>
    <lineage>
        <taxon>Eukaryota</taxon>
        <taxon>Sar</taxon>
        <taxon>Alveolata</taxon>
        <taxon>Dinophyceae</taxon>
        <taxon>Suessiales</taxon>
        <taxon>Symbiodiniaceae</taxon>
        <taxon>Symbiodinium</taxon>
    </lineage>
</organism>
<proteinExistence type="predicted"/>
<feature type="compositionally biased region" description="Acidic residues" evidence="1">
    <location>
        <begin position="149"/>
        <end position="160"/>
    </location>
</feature>
<evidence type="ECO:0000313" key="3">
    <source>
        <dbReference type="Proteomes" id="UP000601435"/>
    </source>
</evidence>
<protein>
    <submittedName>
        <fullName evidence="2">Uncharacterized protein</fullName>
    </submittedName>
</protein>
<feature type="compositionally biased region" description="Basic and acidic residues" evidence="1">
    <location>
        <begin position="102"/>
        <end position="122"/>
    </location>
</feature>
<dbReference type="OrthoDB" id="10443152at2759"/>
<dbReference type="Proteomes" id="UP000601435">
    <property type="component" value="Unassembled WGS sequence"/>
</dbReference>
<evidence type="ECO:0000313" key="2">
    <source>
        <dbReference type="EMBL" id="CAE7933347.1"/>
    </source>
</evidence>
<sequence>MCPAPPCDLQEEADKDSGSAEQDDRPLQASGELRVLSMAGVAGAVESTATMPPTLLTCSILRRGYSDACERLLRATAFQEMEKAFTYSDIANRPLEQESLTDLDKDDKVVAPQRNPDEEHLDVPSTGATKLHQECEDPDESGSECSDERSDEESEEASAD</sequence>
<dbReference type="EMBL" id="CAJNJA010082726">
    <property type="protein sequence ID" value="CAE7933347.1"/>
    <property type="molecule type" value="Genomic_DNA"/>
</dbReference>
<feature type="compositionally biased region" description="Basic and acidic residues" evidence="1">
    <location>
        <begin position="15"/>
        <end position="26"/>
    </location>
</feature>
<gene>
    <name evidence="2" type="ORF">SNEC2469_LOCUS32571</name>
</gene>
<dbReference type="AlphaFoldDB" id="A0A813C2S0"/>
<feature type="region of interest" description="Disordered" evidence="1">
    <location>
        <begin position="92"/>
        <end position="160"/>
    </location>
</feature>
<feature type="non-terminal residue" evidence="2">
    <location>
        <position position="1"/>
    </location>
</feature>
<name>A0A813C2S0_9DINO</name>